<reference evidence="1" key="2">
    <citation type="journal article" date="2015" name="Fish Shellfish Immunol.">
        <title>Early steps in the European eel (Anguilla anguilla)-Vibrio vulnificus interaction in the gills: Role of the RtxA13 toxin.</title>
        <authorList>
            <person name="Callol A."/>
            <person name="Pajuelo D."/>
            <person name="Ebbesson L."/>
            <person name="Teles M."/>
            <person name="MacKenzie S."/>
            <person name="Amaro C."/>
        </authorList>
    </citation>
    <scope>NUCLEOTIDE SEQUENCE</scope>
</reference>
<protein>
    <submittedName>
        <fullName evidence="1">Uncharacterized protein</fullName>
    </submittedName>
</protein>
<sequence>MNLSCSLIQSNCYGFIQNTKAHV</sequence>
<accession>A0A0E9UV57</accession>
<organism evidence="1">
    <name type="scientific">Anguilla anguilla</name>
    <name type="common">European freshwater eel</name>
    <name type="synonym">Muraena anguilla</name>
    <dbReference type="NCBI Taxonomy" id="7936"/>
    <lineage>
        <taxon>Eukaryota</taxon>
        <taxon>Metazoa</taxon>
        <taxon>Chordata</taxon>
        <taxon>Craniata</taxon>
        <taxon>Vertebrata</taxon>
        <taxon>Euteleostomi</taxon>
        <taxon>Actinopterygii</taxon>
        <taxon>Neopterygii</taxon>
        <taxon>Teleostei</taxon>
        <taxon>Anguilliformes</taxon>
        <taxon>Anguillidae</taxon>
        <taxon>Anguilla</taxon>
    </lineage>
</organism>
<evidence type="ECO:0000313" key="1">
    <source>
        <dbReference type="EMBL" id="JAH68823.1"/>
    </source>
</evidence>
<reference evidence="1" key="1">
    <citation type="submission" date="2014-11" db="EMBL/GenBank/DDBJ databases">
        <authorList>
            <person name="Amaro Gonzalez C."/>
        </authorList>
    </citation>
    <scope>NUCLEOTIDE SEQUENCE</scope>
</reference>
<dbReference type="AlphaFoldDB" id="A0A0E9UV57"/>
<name>A0A0E9UV57_ANGAN</name>
<dbReference type="EMBL" id="GBXM01039754">
    <property type="protein sequence ID" value="JAH68823.1"/>
    <property type="molecule type" value="Transcribed_RNA"/>
</dbReference>
<proteinExistence type="predicted"/>